<dbReference type="EMBL" id="BT144881">
    <property type="protein sequence ID" value="AFK44675.1"/>
    <property type="molecule type" value="mRNA"/>
</dbReference>
<evidence type="ECO:0000313" key="1">
    <source>
        <dbReference type="EMBL" id="AFK44675.1"/>
    </source>
</evidence>
<reference evidence="1" key="1">
    <citation type="submission" date="2012-05" db="EMBL/GenBank/DDBJ databases">
        <authorList>
            <person name="Krishnakumar V."/>
            <person name="Cheung F."/>
            <person name="Xiao Y."/>
            <person name="Chan A."/>
            <person name="Moskal W.A."/>
            <person name="Town C.D."/>
        </authorList>
    </citation>
    <scope>NUCLEOTIDE SEQUENCE</scope>
</reference>
<dbReference type="AlphaFoldDB" id="I3SWN3"/>
<protein>
    <submittedName>
        <fullName evidence="1">Uncharacterized protein</fullName>
    </submittedName>
</protein>
<sequence length="119" mass="13727">MESAPSLSSLNMLQHDIKVKSLSNISRTIISSEAKSCSWLNRFELRISSAQSSSQITSQIFRFQSRATPSLRKPKSSTKKRASFTAEFAKPFTQFPHSSRIRHQIPYLFYRFITSMYIQ</sequence>
<accession>I3SWN3</accession>
<name>I3SWN3_LOTJA</name>
<proteinExistence type="evidence at transcript level"/>
<organism evidence="1">
    <name type="scientific">Lotus japonicus</name>
    <name type="common">Lotus corniculatus var. japonicus</name>
    <dbReference type="NCBI Taxonomy" id="34305"/>
    <lineage>
        <taxon>Eukaryota</taxon>
        <taxon>Viridiplantae</taxon>
        <taxon>Streptophyta</taxon>
        <taxon>Embryophyta</taxon>
        <taxon>Tracheophyta</taxon>
        <taxon>Spermatophyta</taxon>
        <taxon>Magnoliopsida</taxon>
        <taxon>eudicotyledons</taxon>
        <taxon>Gunneridae</taxon>
        <taxon>Pentapetalae</taxon>
        <taxon>rosids</taxon>
        <taxon>fabids</taxon>
        <taxon>Fabales</taxon>
        <taxon>Fabaceae</taxon>
        <taxon>Papilionoideae</taxon>
        <taxon>50 kb inversion clade</taxon>
        <taxon>NPAAA clade</taxon>
        <taxon>Hologalegina</taxon>
        <taxon>robinioid clade</taxon>
        <taxon>Loteae</taxon>
        <taxon>Lotus</taxon>
    </lineage>
</organism>